<gene>
    <name evidence="1" type="ORF">NM125_01415</name>
</gene>
<evidence type="ECO:0000313" key="1">
    <source>
        <dbReference type="EMBL" id="MCP9290234.1"/>
    </source>
</evidence>
<dbReference type="Pfam" id="PF24741">
    <property type="entry name" value="AlkZ-rel"/>
    <property type="match status" value="1"/>
</dbReference>
<comment type="caution">
    <text evidence="1">The sequence shown here is derived from an EMBL/GenBank/DDBJ whole genome shotgun (WGS) entry which is preliminary data.</text>
</comment>
<dbReference type="InterPro" id="IPR056298">
    <property type="entry name" value="AlkZ-rel"/>
</dbReference>
<dbReference type="RefSeq" id="WP_255132129.1">
    <property type="nucleotide sequence ID" value="NZ_JANDBC010000001.1"/>
</dbReference>
<sequence length="183" mass="21281">MIKTIEQAYQFVKKVKVCTIFSSDKVEHASLWEHVDLPEKQPGEKGWGKKMTAVWTWKNQLPAQYPNEIFYGKINGGFAVLMDMDYMASHHFPRAYKDIQTQDGLAQHIYSKVVTEPWDTTSLRKATMQEVGCTKSQFDTALKNLQVTMNIARLNDPQIERDTWVAFKELYLNIWKQCVNDDI</sequence>
<reference evidence="1" key="1">
    <citation type="submission" date="2022-06" db="EMBL/GenBank/DDBJ databases">
        <title>Gracilimonas sp. CAU 1638 isolated from sea sediment.</title>
        <authorList>
            <person name="Kim W."/>
        </authorList>
    </citation>
    <scope>NUCLEOTIDE SEQUENCE</scope>
    <source>
        <strain evidence="1">CAU 1638</strain>
    </source>
</reference>
<dbReference type="AlphaFoldDB" id="A0A9X2RF86"/>
<name>A0A9X2RF86_9BACT</name>
<organism evidence="1 2">
    <name type="scientific">Gracilimonas sediminicola</name>
    <dbReference type="NCBI Taxonomy" id="2952158"/>
    <lineage>
        <taxon>Bacteria</taxon>
        <taxon>Pseudomonadati</taxon>
        <taxon>Balneolota</taxon>
        <taxon>Balneolia</taxon>
        <taxon>Balneolales</taxon>
        <taxon>Balneolaceae</taxon>
        <taxon>Gracilimonas</taxon>
    </lineage>
</organism>
<keyword evidence="2" id="KW-1185">Reference proteome</keyword>
<proteinExistence type="predicted"/>
<protein>
    <submittedName>
        <fullName evidence="1">Uncharacterized protein</fullName>
    </submittedName>
</protein>
<evidence type="ECO:0000313" key="2">
    <source>
        <dbReference type="Proteomes" id="UP001139125"/>
    </source>
</evidence>
<dbReference type="EMBL" id="JANDBC010000001">
    <property type="protein sequence ID" value="MCP9290234.1"/>
    <property type="molecule type" value="Genomic_DNA"/>
</dbReference>
<dbReference type="Proteomes" id="UP001139125">
    <property type="component" value="Unassembled WGS sequence"/>
</dbReference>
<accession>A0A9X2RF86</accession>